<keyword evidence="3" id="KW-1185">Reference proteome</keyword>
<reference evidence="3" key="1">
    <citation type="journal article" date="2011" name="J. Bacteriol.">
        <title>Genome sequences of eight morphologically diverse alphaproteobacteria.</title>
        <authorList>
            <consortium name="US DOE Joint Genome Institute"/>
            <person name="Brown P.J."/>
            <person name="Kysela D.T."/>
            <person name="Buechlein A."/>
            <person name="Hemmerich C."/>
            <person name="Brun Y.V."/>
        </authorList>
    </citation>
    <scope>NUCLEOTIDE SEQUENCE [LARGE SCALE GENOMIC DNA]</scope>
    <source>
        <strain evidence="3">ATCC 49814 / DSM 5838 / IFAM 1418</strain>
    </source>
</reference>
<evidence type="ECO:0000313" key="2">
    <source>
        <dbReference type="EMBL" id="ACT58988.1"/>
    </source>
</evidence>
<keyword evidence="1 2" id="KW-0812">Transmembrane</keyword>
<feature type="transmembrane region" description="Helical" evidence="1">
    <location>
        <begin position="689"/>
        <end position="707"/>
    </location>
</feature>
<feature type="transmembrane region" description="Helical" evidence="1">
    <location>
        <begin position="290"/>
        <end position="308"/>
    </location>
</feature>
<feature type="transmembrane region" description="Helical" evidence="1">
    <location>
        <begin position="604"/>
        <end position="623"/>
    </location>
</feature>
<evidence type="ECO:0000313" key="3">
    <source>
        <dbReference type="Proteomes" id="UP000002745"/>
    </source>
</evidence>
<evidence type="ECO:0000256" key="1">
    <source>
        <dbReference type="SAM" id="Phobius"/>
    </source>
</evidence>
<feature type="transmembrane region" description="Helical" evidence="1">
    <location>
        <begin position="713"/>
        <end position="737"/>
    </location>
</feature>
<dbReference type="RefSeq" id="WP_015827138.1">
    <property type="nucleotide sequence ID" value="NC_012982.1"/>
</dbReference>
<organism evidence="2 3">
    <name type="scientific">Hirschia baltica (strain ATCC 49814 / DSM 5838 / IFAM 1418)</name>
    <dbReference type="NCBI Taxonomy" id="582402"/>
    <lineage>
        <taxon>Bacteria</taxon>
        <taxon>Pseudomonadati</taxon>
        <taxon>Pseudomonadota</taxon>
        <taxon>Alphaproteobacteria</taxon>
        <taxon>Hyphomonadales</taxon>
        <taxon>Hyphomonadaceae</taxon>
        <taxon>Hirschia</taxon>
    </lineage>
</organism>
<dbReference type="EMBL" id="CP001678">
    <property type="protein sequence ID" value="ACT58988.1"/>
    <property type="molecule type" value="Genomic_DNA"/>
</dbReference>
<dbReference type="PANTHER" id="PTHR33406">
    <property type="entry name" value="MEMBRANE PROTEIN MJ1562-RELATED"/>
    <property type="match status" value="1"/>
</dbReference>
<feature type="transmembrane region" description="Helical" evidence="1">
    <location>
        <begin position="630"/>
        <end position="650"/>
    </location>
</feature>
<keyword evidence="1" id="KW-1133">Transmembrane helix</keyword>
<dbReference type="KEGG" id="hba:Hbal_1296"/>
<feature type="transmembrane region" description="Helical" evidence="1">
    <location>
        <begin position="329"/>
        <end position="352"/>
    </location>
</feature>
<sequence>MLLGGKIRIGAVLCAIWLVASLIFIAVRFSSGAPIDTNIQSILPNNSLAPAVKAAMTQSGEVAANRVVFLISDVGETGKNAAAADDLKQRLLSADLFISDDADHEELGRWIFANRNEILCEHADEFGEETAQSIRNQALARVYGVGSPITGGLLQSDPFLLTLRLADCLSQGAAKVDAHQTLMTGKLNQSAYRMDTQEKLQSIVSEWEDEWLKQNLTLARTGAVFHANHGANSAKAEMSFIGGLGLLGVVALFGFVFGRMSNVFIVASLIILSCASGLAATLLVFSQIHMLVLVFAAMLVGVVADYAVHAMASGVGNGWPDMQQRKTHLWRPMTVSMLTTAAGFTGLMFLGVPMFRQLAVFAVTGVFTAWALVLFIFLPFDKPPHKNEDALRLRWMRALALSMKLLPVSKNAALLASIIILLSSIGFIFAKPLDDVRQYQPRNEELMKQEKQLNEVVGSVSSQVFLVSQGDDLEEAKQNEEAYLDNLSAQLKEKSPEPASNLALTRFDPSNQRREVNRQKLDEFLEKPLGKLQRAQLGLKATQAIEDVTADKPSWLSDLYVEANDKVYLIARLSGGIDYPSSENAIVVDTANAYSHAFASYRKLAARSLMIAVCVALVFVFIVYRKSGALSVVIAPACAMLCGIYLPALFGMPITFFSMAGAMVLFGVGVDYSAFMWEAGRSKEAWTKASVLVGTVTTLLSMGLLALSDTLPVRSFGITVAVGVICALIFSTLPYYLAQKEALNAK</sequence>
<dbReference type="AlphaFoldDB" id="C6XIP3"/>
<accession>C6XIP3</accession>
<keyword evidence="1" id="KW-0472">Membrane</keyword>
<proteinExistence type="predicted"/>
<keyword evidence="2" id="KW-0449">Lipoprotein</keyword>
<dbReference type="STRING" id="582402.Hbal_1296"/>
<dbReference type="eggNOG" id="COG4258">
    <property type="taxonomic scope" value="Bacteria"/>
</dbReference>
<dbReference type="Proteomes" id="UP000002745">
    <property type="component" value="Chromosome"/>
</dbReference>
<dbReference type="InterPro" id="IPR050545">
    <property type="entry name" value="Mycobact_MmpL"/>
</dbReference>
<feature type="transmembrane region" description="Helical" evidence="1">
    <location>
        <begin position="656"/>
        <end position="677"/>
    </location>
</feature>
<dbReference type="PANTHER" id="PTHR33406:SF13">
    <property type="entry name" value="MEMBRANE PROTEIN YDFJ"/>
    <property type="match status" value="1"/>
</dbReference>
<feature type="transmembrane region" description="Helical" evidence="1">
    <location>
        <begin position="412"/>
        <end position="430"/>
    </location>
</feature>
<dbReference type="GO" id="GO:0005886">
    <property type="term" value="C:plasma membrane"/>
    <property type="evidence" value="ECO:0007669"/>
    <property type="project" value="TreeGrafter"/>
</dbReference>
<feature type="transmembrane region" description="Helical" evidence="1">
    <location>
        <begin position="238"/>
        <end position="257"/>
    </location>
</feature>
<gene>
    <name evidence="2" type="ordered locus">Hbal_1296</name>
</gene>
<dbReference type="SUPFAM" id="SSF82866">
    <property type="entry name" value="Multidrug efflux transporter AcrB transmembrane domain"/>
    <property type="match status" value="2"/>
</dbReference>
<feature type="transmembrane region" description="Helical" evidence="1">
    <location>
        <begin position="358"/>
        <end position="378"/>
    </location>
</feature>
<protein>
    <submittedName>
        <fullName evidence="2">Putative lipoprotein transmembrane</fullName>
    </submittedName>
</protein>
<name>C6XIP3_HIRBI</name>
<dbReference type="OrthoDB" id="9780358at2"/>
<dbReference type="Gene3D" id="1.20.1640.10">
    <property type="entry name" value="Multidrug efflux transporter AcrB transmembrane domain"/>
    <property type="match status" value="2"/>
</dbReference>
<feature type="transmembrane region" description="Helical" evidence="1">
    <location>
        <begin position="264"/>
        <end position="284"/>
    </location>
</feature>
<dbReference type="HOGENOM" id="CLU_017576_0_0_5"/>